<dbReference type="PANTHER" id="PTHR36452">
    <property type="entry name" value="CHROMOSOME 12, WHOLE GENOME SHOTGUN SEQUENCE"/>
    <property type="match status" value="1"/>
</dbReference>
<comment type="caution">
    <text evidence="1">The sequence shown here is derived from an EMBL/GenBank/DDBJ whole genome shotgun (WGS) entry which is preliminary data.</text>
</comment>
<dbReference type="PIRSF" id="PIRSF028451">
    <property type="entry name" value="UCP028451"/>
    <property type="match status" value="1"/>
</dbReference>
<dbReference type="PANTHER" id="PTHR36452:SF1">
    <property type="entry name" value="DUF2461 DOMAIN-CONTAINING PROTEIN"/>
    <property type="match status" value="1"/>
</dbReference>
<protein>
    <submittedName>
        <fullName evidence="1">DUF2461 domain-containing protein</fullName>
    </submittedName>
</protein>
<dbReference type="InterPro" id="IPR012808">
    <property type="entry name" value="CHP02453"/>
</dbReference>
<evidence type="ECO:0000313" key="1">
    <source>
        <dbReference type="EMBL" id="MFD1056436.1"/>
    </source>
</evidence>
<proteinExistence type="predicted"/>
<dbReference type="Pfam" id="PF09365">
    <property type="entry name" value="DUF2461"/>
    <property type="match status" value="1"/>
</dbReference>
<sequence length="219" mass="24317">MSANPPAPGPFTGFPTGALGFYAGLEADNSKAYWTDHKAQWEREVREPMLALVDALEDEFGEAKLFRPNRDIRFSADKSPYKTHLGAFVAVEPASGYYVEISAGGLRAGGGFRAHSTAQTASLRRAVDASASGLQLESLLEGLRRKQFEVHGEQVRTTPRGYAADHPRIETLRYKELMVIRDFGDPDWLATKSALTRVRDTWRATRPLNEWVAEHVGRA</sequence>
<dbReference type="RefSeq" id="WP_386054545.1">
    <property type="nucleotide sequence ID" value="NZ_JBHTKH010000019.1"/>
</dbReference>
<accession>A0ABW3N0S9</accession>
<dbReference type="EMBL" id="JBHTKH010000019">
    <property type="protein sequence ID" value="MFD1056436.1"/>
    <property type="molecule type" value="Genomic_DNA"/>
</dbReference>
<name>A0ABW3N0S9_9MICO</name>
<evidence type="ECO:0000313" key="2">
    <source>
        <dbReference type="Proteomes" id="UP001597046"/>
    </source>
</evidence>
<dbReference type="InterPro" id="IPR015996">
    <property type="entry name" value="UCP028451"/>
</dbReference>
<reference evidence="2" key="1">
    <citation type="journal article" date="2019" name="Int. J. Syst. Evol. Microbiol.">
        <title>The Global Catalogue of Microorganisms (GCM) 10K type strain sequencing project: providing services to taxonomists for standard genome sequencing and annotation.</title>
        <authorList>
            <consortium name="The Broad Institute Genomics Platform"/>
            <consortium name="The Broad Institute Genome Sequencing Center for Infectious Disease"/>
            <person name="Wu L."/>
            <person name="Ma J."/>
        </authorList>
    </citation>
    <scope>NUCLEOTIDE SEQUENCE [LARGE SCALE GENOMIC DNA]</scope>
    <source>
        <strain evidence="2">CCUG 57508</strain>
    </source>
</reference>
<dbReference type="Proteomes" id="UP001597046">
    <property type="component" value="Unassembled WGS sequence"/>
</dbReference>
<gene>
    <name evidence="1" type="ORF">ACFQ2V_19160</name>
</gene>
<organism evidence="1 2">
    <name type="scientific">Terrabacter terrigena</name>
    <dbReference type="NCBI Taxonomy" id="574718"/>
    <lineage>
        <taxon>Bacteria</taxon>
        <taxon>Bacillati</taxon>
        <taxon>Actinomycetota</taxon>
        <taxon>Actinomycetes</taxon>
        <taxon>Micrococcales</taxon>
        <taxon>Intrasporangiaceae</taxon>
        <taxon>Terrabacter</taxon>
    </lineage>
</organism>
<keyword evidence="2" id="KW-1185">Reference proteome</keyword>
<dbReference type="NCBIfam" id="TIGR02453">
    <property type="entry name" value="TIGR02453 family protein"/>
    <property type="match status" value="1"/>
</dbReference>